<keyword evidence="14" id="KW-1185">Reference proteome</keyword>
<dbReference type="UniPathway" id="UPA00886"/>
<dbReference type="InterPro" id="IPR026846">
    <property type="entry name" value="Nse2(Mms21)"/>
</dbReference>
<feature type="compositionally biased region" description="Low complexity" evidence="11">
    <location>
        <begin position="308"/>
        <end position="326"/>
    </location>
</feature>
<dbReference type="Proteomes" id="UP000226031">
    <property type="component" value="Unassembled WGS sequence"/>
</dbReference>
<dbReference type="SUPFAM" id="SSF57850">
    <property type="entry name" value="RING/U-box"/>
    <property type="match status" value="1"/>
</dbReference>
<dbReference type="PROSITE" id="PS51044">
    <property type="entry name" value="ZF_SP_RING"/>
    <property type="match status" value="1"/>
</dbReference>
<name>A0A2B7ZGG7_9EURO</name>
<sequence>MSTNRPPRTRPPPPHDTAHQQPRSSRPPRRSDAQGGASLRQGQGQGQSTRRTLLHLPPYQPQVAPFNASTIHKLSQLPNFARLGLLRTRLTSAAEALTDCAGMINDRLADAKGRAAKRAGSKRKAAAIEGGEGGEGEVEEGGGEGEEEDSKIALMEERVTTLTGQLEEKMRKLVDAEVRTTSLADGLVRIHREALAAAPATPQGKRRRMRRRAGEESEGDEEEGEDEGEEQPSVEESSQRRDDGTCKALRKELKEKKVQWKEMSLTDRYTTNNKYIGFYRMVHESKHPGDEIPPLPHPSTWFADAEQPTTTTTTGVNANANANAEPTADDSDDLAIHSERLSLRCPITLLPFTDPVKSRKCPHSFERRAIVAMIERSKERIVIPATATAGAGAGRGAAGRRANCVKCPVCSVLISVHDLEIDVVAVRRLRRAEERLRRAGEEEGGSEDGGEGEGGGDGEDVVDDDDGEEVVAGGVGRSGKGRRRADVKTEREGEESRELSVVPDTQMVDLG</sequence>
<keyword evidence="8" id="KW-0862">Zinc</keyword>
<keyword evidence="6 10" id="KW-0863">Zinc-finger</keyword>
<dbReference type="Gene3D" id="3.30.40.10">
    <property type="entry name" value="Zinc/RING finger domain, C3HC4 (zinc finger)"/>
    <property type="match status" value="1"/>
</dbReference>
<dbReference type="GO" id="GO:0016925">
    <property type="term" value="P:protein sumoylation"/>
    <property type="evidence" value="ECO:0007669"/>
    <property type="project" value="UniProtKB-UniPathway"/>
</dbReference>
<feature type="region of interest" description="Disordered" evidence="11">
    <location>
        <begin position="308"/>
        <end position="331"/>
    </location>
</feature>
<evidence type="ECO:0000256" key="2">
    <source>
        <dbReference type="ARBA" id="ARBA00004718"/>
    </source>
</evidence>
<evidence type="ECO:0000256" key="4">
    <source>
        <dbReference type="ARBA" id="ARBA00022679"/>
    </source>
</evidence>
<comment type="subcellular location">
    <subcellularLocation>
        <location evidence="1">Nucleus</location>
    </subcellularLocation>
</comment>
<organism evidence="13 14">
    <name type="scientific">[Emmonsia] crescens</name>
    <dbReference type="NCBI Taxonomy" id="73230"/>
    <lineage>
        <taxon>Eukaryota</taxon>
        <taxon>Fungi</taxon>
        <taxon>Dikarya</taxon>
        <taxon>Ascomycota</taxon>
        <taxon>Pezizomycotina</taxon>
        <taxon>Eurotiomycetes</taxon>
        <taxon>Eurotiomycetidae</taxon>
        <taxon>Onygenales</taxon>
        <taxon>Ajellomycetaceae</taxon>
        <taxon>Emergomyces</taxon>
    </lineage>
</organism>
<accession>A0A2B7ZGG7</accession>
<keyword evidence="9" id="KW-0539">Nucleus</keyword>
<dbReference type="GO" id="GO:0030915">
    <property type="term" value="C:Smc5-Smc6 complex"/>
    <property type="evidence" value="ECO:0007669"/>
    <property type="project" value="InterPro"/>
</dbReference>
<evidence type="ECO:0000313" key="13">
    <source>
        <dbReference type="EMBL" id="PGH35564.1"/>
    </source>
</evidence>
<dbReference type="STRING" id="73230.A0A2B7ZGG7"/>
<dbReference type="PANTHER" id="PTHR21330">
    <property type="entry name" value="E3 SUMO-PROTEIN LIGASE NSE2"/>
    <property type="match status" value="1"/>
</dbReference>
<keyword evidence="4" id="KW-0808">Transferase</keyword>
<evidence type="ECO:0000256" key="9">
    <source>
        <dbReference type="ARBA" id="ARBA00023242"/>
    </source>
</evidence>
<feature type="compositionally biased region" description="Acidic residues" evidence="11">
    <location>
        <begin position="442"/>
        <end position="469"/>
    </location>
</feature>
<dbReference type="CDD" id="cd16651">
    <property type="entry name" value="SPL-RING_NSE2"/>
    <property type="match status" value="1"/>
</dbReference>
<dbReference type="AlphaFoldDB" id="A0A2B7ZGG7"/>
<protein>
    <recommendedName>
        <fullName evidence="12">SP-RING-type domain-containing protein</fullName>
    </recommendedName>
</protein>
<evidence type="ECO:0000256" key="3">
    <source>
        <dbReference type="ARBA" id="ARBA00008212"/>
    </source>
</evidence>
<evidence type="ECO:0000256" key="6">
    <source>
        <dbReference type="ARBA" id="ARBA00022771"/>
    </source>
</evidence>
<dbReference type="GO" id="GO:0061665">
    <property type="term" value="F:SUMO ligase activity"/>
    <property type="evidence" value="ECO:0007669"/>
    <property type="project" value="TreeGrafter"/>
</dbReference>
<dbReference type="GO" id="GO:0000724">
    <property type="term" value="P:double-strand break repair via homologous recombination"/>
    <property type="evidence" value="ECO:0007669"/>
    <property type="project" value="InterPro"/>
</dbReference>
<feature type="region of interest" description="Disordered" evidence="11">
    <location>
        <begin position="436"/>
        <end position="511"/>
    </location>
</feature>
<feature type="region of interest" description="Disordered" evidence="11">
    <location>
        <begin position="1"/>
        <end position="51"/>
    </location>
</feature>
<feature type="compositionally biased region" description="Low complexity" evidence="11">
    <location>
        <begin position="33"/>
        <end position="51"/>
    </location>
</feature>
<keyword evidence="7" id="KW-0833">Ubl conjugation pathway</keyword>
<keyword evidence="5" id="KW-0479">Metal-binding</keyword>
<feature type="domain" description="SP-RING-type" evidence="12">
    <location>
        <begin position="330"/>
        <end position="434"/>
    </location>
</feature>
<dbReference type="InterPro" id="IPR013083">
    <property type="entry name" value="Znf_RING/FYVE/PHD"/>
</dbReference>
<feature type="region of interest" description="Disordered" evidence="11">
    <location>
        <begin position="194"/>
        <end position="246"/>
    </location>
</feature>
<comment type="pathway">
    <text evidence="2">Protein modification; protein sumoylation.</text>
</comment>
<feature type="compositionally biased region" description="Acidic residues" evidence="11">
    <location>
        <begin position="132"/>
        <end position="149"/>
    </location>
</feature>
<comment type="similarity">
    <text evidence="3">Belongs to the NSE2 family.</text>
</comment>
<dbReference type="Pfam" id="PF11789">
    <property type="entry name" value="zf-Nse"/>
    <property type="match status" value="1"/>
</dbReference>
<evidence type="ECO:0000256" key="10">
    <source>
        <dbReference type="PROSITE-ProRule" id="PRU00452"/>
    </source>
</evidence>
<reference evidence="13 14" key="1">
    <citation type="submission" date="2017-10" db="EMBL/GenBank/DDBJ databases">
        <title>Comparative genomics in systemic dimorphic fungi from Ajellomycetaceae.</title>
        <authorList>
            <person name="Munoz J.F."/>
            <person name="Mcewen J.G."/>
            <person name="Clay O.K."/>
            <person name="Cuomo C.A."/>
        </authorList>
    </citation>
    <scope>NUCLEOTIDE SEQUENCE [LARGE SCALE GENOMIC DNA]</scope>
    <source>
        <strain evidence="13 14">UAMH4076</strain>
    </source>
</reference>
<evidence type="ECO:0000256" key="11">
    <source>
        <dbReference type="SAM" id="MobiDB-lite"/>
    </source>
</evidence>
<evidence type="ECO:0000256" key="5">
    <source>
        <dbReference type="ARBA" id="ARBA00022723"/>
    </source>
</evidence>
<dbReference type="InterPro" id="IPR004181">
    <property type="entry name" value="Znf_MIZ"/>
</dbReference>
<evidence type="ECO:0000256" key="7">
    <source>
        <dbReference type="ARBA" id="ARBA00022786"/>
    </source>
</evidence>
<feature type="compositionally biased region" description="Basic and acidic residues" evidence="11">
    <location>
        <begin position="237"/>
        <end position="246"/>
    </location>
</feature>
<dbReference type="PANTHER" id="PTHR21330:SF1">
    <property type="entry name" value="E3 SUMO-PROTEIN LIGASE NSE2"/>
    <property type="match status" value="1"/>
</dbReference>
<evidence type="ECO:0000313" key="14">
    <source>
        <dbReference type="Proteomes" id="UP000226031"/>
    </source>
</evidence>
<evidence type="ECO:0000256" key="8">
    <source>
        <dbReference type="ARBA" id="ARBA00022833"/>
    </source>
</evidence>
<gene>
    <name evidence="13" type="ORF">GX50_01545</name>
</gene>
<feature type="compositionally biased region" description="Basic and acidic residues" evidence="11">
    <location>
        <begin position="484"/>
        <end position="498"/>
    </location>
</feature>
<feature type="compositionally biased region" description="Acidic residues" evidence="11">
    <location>
        <begin position="216"/>
        <end position="233"/>
    </location>
</feature>
<proteinExistence type="inferred from homology"/>
<dbReference type="GO" id="GO:0008270">
    <property type="term" value="F:zinc ion binding"/>
    <property type="evidence" value="ECO:0007669"/>
    <property type="project" value="UniProtKB-KW"/>
</dbReference>
<feature type="region of interest" description="Disordered" evidence="11">
    <location>
        <begin position="120"/>
        <end position="151"/>
    </location>
</feature>
<evidence type="ECO:0000256" key="1">
    <source>
        <dbReference type="ARBA" id="ARBA00004123"/>
    </source>
</evidence>
<evidence type="ECO:0000259" key="12">
    <source>
        <dbReference type="PROSITE" id="PS51044"/>
    </source>
</evidence>
<comment type="caution">
    <text evidence="13">The sequence shown here is derived from an EMBL/GenBank/DDBJ whole genome shotgun (WGS) entry which is preliminary data.</text>
</comment>
<dbReference type="EMBL" id="PDND01000019">
    <property type="protein sequence ID" value="PGH35564.1"/>
    <property type="molecule type" value="Genomic_DNA"/>
</dbReference>
<dbReference type="GO" id="GO:0005634">
    <property type="term" value="C:nucleus"/>
    <property type="evidence" value="ECO:0007669"/>
    <property type="project" value="UniProtKB-SubCell"/>
</dbReference>